<feature type="transmembrane region" description="Helical" evidence="1">
    <location>
        <begin position="86"/>
        <end position="108"/>
    </location>
</feature>
<proteinExistence type="predicted"/>
<keyword evidence="3" id="KW-1185">Reference proteome</keyword>
<dbReference type="RefSeq" id="WP_217791443.1">
    <property type="nucleotide sequence ID" value="NZ_JAHSPG010000008.1"/>
</dbReference>
<comment type="caution">
    <text evidence="2">The sequence shown here is derived from an EMBL/GenBank/DDBJ whole genome shotgun (WGS) entry which is preliminary data.</text>
</comment>
<dbReference type="EMBL" id="JAHSPG010000008">
    <property type="protein sequence ID" value="MBV4357788.1"/>
    <property type="molecule type" value="Genomic_DNA"/>
</dbReference>
<organism evidence="2 3">
    <name type="scientific">Pinibacter aurantiacus</name>
    <dbReference type="NCBI Taxonomy" id="2851599"/>
    <lineage>
        <taxon>Bacteria</taxon>
        <taxon>Pseudomonadati</taxon>
        <taxon>Bacteroidota</taxon>
        <taxon>Chitinophagia</taxon>
        <taxon>Chitinophagales</taxon>
        <taxon>Chitinophagaceae</taxon>
        <taxon>Pinibacter</taxon>
    </lineage>
</organism>
<accession>A0A9E2S719</accession>
<keyword evidence="1" id="KW-0472">Membrane</keyword>
<feature type="transmembrane region" description="Helical" evidence="1">
    <location>
        <begin position="328"/>
        <end position="345"/>
    </location>
</feature>
<feature type="transmembrane region" description="Helical" evidence="1">
    <location>
        <begin position="20"/>
        <end position="38"/>
    </location>
</feature>
<feature type="transmembrane region" description="Helical" evidence="1">
    <location>
        <begin position="262"/>
        <end position="284"/>
    </location>
</feature>
<feature type="transmembrane region" description="Helical" evidence="1">
    <location>
        <begin position="365"/>
        <end position="386"/>
    </location>
</feature>
<dbReference type="PANTHER" id="PTHR43044">
    <property type="match status" value="1"/>
</dbReference>
<keyword evidence="1" id="KW-1133">Transmembrane helix</keyword>
<evidence type="ECO:0000313" key="3">
    <source>
        <dbReference type="Proteomes" id="UP000812270"/>
    </source>
</evidence>
<feature type="transmembrane region" description="Helical" evidence="1">
    <location>
        <begin position="185"/>
        <end position="207"/>
    </location>
</feature>
<feature type="transmembrane region" description="Helical" evidence="1">
    <location>
        <begin position="219"/>
        <end position="242"/>
    </location>
</feature>
<protein>
    <submittedName>
        <fullName evidence="2">Quinol:cytochrome C oxidoreductase</fullName>
    </submittedName>
</protein>
<feature type="transmembrane region" description="Helical" evidence="1">
    <location>
        <begin position="304"/>
        <end position="321"/>
    </location>
</feature>
<sequence length="406" mass="46777">MSSFKEQFEIPGRFRNISFALMAVGIVSVIVGFFMYGSHEPARFWATMLHNSVFFLLITNASMFFICATTLAMGSWQLAFRRVPEAISKCVIPLGIIALIVLLCIVLGDQHHIYHWLDKDHVQHDTILKGKAGFLNPTFFIVWTLLSIGLWIALGHKMRQLSRYLDENPLASVAEGRKYVFKSTIWSALFIVWFALTVASVTPWLWLMSIDAHWYSTMYSWYTFASSFVSGMSLIALFVIFLKNRGYLEVVTEEHLHDLGKFMFAFSIFWTYLWFSQYMLIWYANIPEETVYFKPRVQGVYKGIFFLNLIVNFLVPLLLLMRRSAKRNYTSVAILAVLIIFGHWVDFYQMVFVGPFKDHVDLNLFDFGVAAGFVGIIMFSTGRALAKAPLLAKNDPFFKESVIHHT</sequence>
<dbReference type="PANTHER" id="PTHR43044:SF1">
    <property type="entry name" value="QUINOL:CYTOCHROME C OXIDOREDUCTASE QUINONE-BINDING SUBUNIT 2"/>
    <property type="match status" value="1"/>
</dbReference>
<reference evidence="2" key="1">
    <citation type="submission" date="2021-06" db="EMBL/GenBank/DDBJ databases">
        <authorList>
            <person name="Huq M.A."/>
        </authorList>
    </citation>
    <scope>NUCLEOTIDE SEQUENCE</scope>
    <source>
        <strain evidence="2">MAH-26</strain>
    </source>
</reference>
<evidence type="ECO:0000313" key="2">
    <source>
        <dbReference type="EMBL" id="MBV4357788.1"/>
    </source>
</evidence>
<gene>
    <name evidence="2" type="ORF">KTO63_11560</name>
</gene>
<feature type="transmembrane region" description="Helical" evidence="1">
    <location>
        <begin position="134"/>
        <end position="154"/>
    </location>
</feature>
<keyword evidence="1" id="KW-0812">Transmembrane</keyword>
<feature type="transmembrane region" description="Helical" evidence="1">
    <location>
        <begin position="53"/>
        <end position="74"/>
    </location>
</feature>
<dbReference type="Proteomes" id="UP000812270">
    <property type="component" value="Unassembled WGS sequence"/>
</dbReference>
<name>A0A9E2S719_9BACT</name>
<evidence type="ECO:0000256" key="1">
    <source>
        <dbReference type="SAM" id="Phobius"/>
    </source>
</evidence>
<dbReference type="AlphaFoldDB" id="A0A9E2S719"/>